<name>A0A8S9YZ17_9TREM</name>
<evidence type="ECO:0000313" key="2">
    <source>
        <dbReference type="Proteomes" id="UP000822476"/>
    </source>
</evidence>
<dbReference type="Proteomes" id="UP000822476">
    <property type="component" value="Unassembled WGS sequence"/>
</dbReference>
<reference evidence="1" key="1">
    <citation type="submission" date="2019-07" db="EMBL/GenBank/DDBJ databases">
        <title>Annotation for the trematode Paragonimus miyazaki's.</title>
        <authorList>
            <person name="Choi Y.-J."/>
        </authorList>
    </citation>
    <scope>NUCLEOTIDE SEQUENCE</scope>
    <source>
        <strain evidence="1">Japan</strain>
    </source>
</reference>
<dbReference type="SUPFAM" id="SSF52540">
    <property type="entry name" value="P-loop containing nucleoside triphosphate hydrolases"/>
    <property type="match status" value="1"/>
</dbReference>
<dbReference type="AlphaFoldDB" id="A0A8S9YZ17"/>
<dbReference type="Gene3D" id="3.40.50.300">
    <property type="entry name" value="P-loop containing nucleotide triphosphate hydrolases"/>
    <property type="match status" value="1"/>
</dbReference>
<comment type="caution">
    <text evidence="1">The sequence shown here is derived from an EMBL/GenBank/DDBJ whole genome shotgun (WGS) entry which is preliminary data.</text>
</comment>
<accession>A0A8S9YZ17</accession>
<proteinExistence type="predicted"/>
<gene>
    <name evidence="1" type="ORF">EG68_02466</name>
</gene>
<keyword evidence="2" id="KW-1185">Reference proteome</keyword>
<sequence>MSITMITSIWSNLERRLFQATLSGCCAIHLGLRIQCANAGHLSQDVDNRFNALASSSVMFPSSTDARGVDINLGSADFVITNHPDWNPRKEIQASSHTHCVTQANKIVTKCLVNRCSV</sequence>
<evidence type="ECO:0008006" key="3">
    <source>
        <dbReference type="Google" id="ProtNLM"/>
    </source>
</evidence>
<dbReference type="InterPro" id="IPR027417">
    <property type="entry name" value="P-loop_NTPase"/>
</dbReference>
<organism evidence="1 2">
    <name type="scientific">Paragonimus skrjabini miyazakii</name>
    <dbReference type="NCBI Taxonomy" id="59628"/>
    <lineage>
        <taxon>Eukaryota</taxon>
        <taxon>Metazoa</taxon>
        <taxon>Spiralia</taxon>
        <taxon>Lophotrochozoa</taxon>
        <taxon>Platyhelminthes</taxon>
        <taxon>Trematoda</taxon>
        <taxon>Digenea</taxon>
        <taxon>Plagiorchiida</taxon>
        <taxon>Troglotremata</taxon>
        <taxon>Troglotrematidae</taxon>
        <taxon>Paragonimus</taxon>
    </lineage>
</organism>
<dbReference type="EMBL" id="JTDE01000772">
    <property type="protein sequence ID" value="KAF7260379.1"/>
    <property type="molecule type" value="Genomic_DNA"/>
</dbReference>
<protein>
    <recommendedName>
        <fullName evidence="3">Helicase C-terminal domain-containing protein</fullName>
    </recommendedName>
</protein>
<evidence type="ECO:0000313" key="1">
    <source>
        <dbReference type="EMBL" id="KAF7260379.1"/>
    </source>
</evidence>